<sequence length="342" mass="35384">MSVTATTTATTTAAVELEPVSRDAPAWVQATAPNDPDNVVEASRIADANVPDGGYGWVIVAAGALLSWWFIGTSYCWGVIQNALVEQRLSSASTLAFVGSVTVACNAVFAATSAQVLRKLGARSTALLGASLLGLGYVLAGFCTHSVPGLFITAGLITGVGISHCYMTVSTITAQYFSRKRGVANGIIYAGGGLGGAVTSLAMERLIEEVGVAWTFRVIGRLVKDYRFVTIFLAGAIGTFPLFVPPFFLPLYSNSLGMSASTGAGLLAGFNFASAFGRIACGFLSDVGAPIAGFMLNAYGGEKAGFEAYRPAIFYAGSMALAAAGLTAFVRLRINPHPSGKL</sequence>
<dbReference type="InterPro" id="IPR036259">
    <property type="entry name" value="MFS_trans_sf"/>
</dbReference>
<dbReference type="InterPro" id="IPR011701">
    <property type="entry name" value="MFS"/>
</dbReference>
<feature type="transmembrane region" description="Helical" evidence="3">
    <location>
        <begin position="150"/>
        <end position="174"/>
    </location>
</feature>
<evidence type="ECO:0000256" key="2">
    <source>
        <dbReference type="ARBA" id="ARBA00006727"/>
    </source>
</evidence>
<evidence type="ECO:0000256" key="3">
    <source>
        <dbReference type="SAM" id="Phobius"/>
    </source>
</evidence>
<feature type="transmembrane region" description="Helical" evidence="3">
    <location>
        <begin position="92"/>
        <end position="112"/>
    </location>
</feature>
<organism evidence="4 5">
    <name type="scientific">Diplodia intermedia</name>
    <dbReference type="NCBI Taxonomy" id="856260"/>
    <lineage>
        <taxon>Eukaryota</taxon>
        <taxon>Fungi</taxon>
        <taxon>Dikarya</taxon>
        <taxon>Ascomycota</taxon>
        <taxon>Pezizomycotina</taxon>
        <taxon>Dothideomycetes</taxon>
        <taxon>Dothideomycetes incertae sedis</taxon>
        <taxon>Botryosphaeriales</taxon>
        <taxon>Botryosphaeriaceae</taxon>
        <taxon>Diplodia</taxon>
    </lineage>
</organism>
<accession>A0ABR3U4H2</accession>
<dbReference type="PANTHER" id="PTHR11360">
    <property type="entry name" value="MONOCARBOXYLATE TRANSPORTER"/>
    <property type="match status" value="1"/>
</dbReference>
<reference evidence="4 5" key="1">
    <citation type="journal article" date="2023" name="Plant Dis.">
        <title>First Report of Diplodia intermedia Causing Canker and Dieback Diseases on Apple Trees in Canada.</title>
        <authorList>
            <person name="Ellouze W."/>
            <person name="Ilyukhin E."/>
            <person name="Sulman M."/>
            <person name="Ali S."/>
        </authorList>
    </citation>
    <scope>NUCLEOTIDE SEQUENCE [LARGE SCALE GENOMIC DNA]</scope>
    <source>
        <strain evidence="4 5">M45-28</strain>
    </source>
</reference>
<comment type="subcellular location">
    <subcellularLocation>
        <location evidence="1">Membrane</location>
        <topology evidence="1">Multi-pass membrane protein</topology>
    </subcellularLocation>
</comment>
<evidence type="ECO:0000313" key="5">
    <source>
        <dbReference type="Proteomes" id="UP001521184"/>
    </source>
</evidence>
<evidence type="ECO:0000256" key="1">
    <source>
        <dbReference type="ARBA" id="ARBA00004141"/>
    </source>
</evidence>
<dbReference type="SUPFAM" id="SSF103473">
    <property type="entry name" value="MFS general substrate transporter"/>
    <property type="match status" value="1"/>
</dbReference>
<dbReference type="Proteomes" id="UP001521184">
    <property type="component" value="Unassembled WGS sequence"/>
</dbReference>
<gene>
    <name evidence="4" type="ORF">SLS58_000779</name>
</gene>
<feature type="transmembrane region" description="Helical" evidence="3">
    <location>
        <begin position="55"/>
        <end position="80"/>
    </location>
</feature>
<keyword evidence="3" id="KW-1133">Transmembrane helix</keyword>
<keyword evidence="5" id="KW-1185">Reference proteome</keyword>
<keyword evidence="3" id="KW-0472">Membrane</keyword>
<comment type="similarity">
    <text evidence="2">Belongs to the major facilitator superfamily. Monocarboxylate porter (TC 2.A.1.13) family.</text>
</comment>
<name>A0ABR3U4H2_9PEZI</name>
<feature type="transmembrane region" description="Helical" evidence="3">
    <location>
        <begin position="280"/>
        <end position="300"/>
    </location>
</feature>
<dbReference type="InterPro" id="IPR050327">
    <property type="entry name" value="Proton-linked_MCT"/>
</dbReference>
<feature type="transmembrane region" description="Helical" evidence="3">
    <location>
        <begin position="186"/>
        <end position="207"/>
    </location>
</feature>
<evidence type="ECO:0008006" key="6">
    <source>
        <dbReference type="Google" id="ProtNLM"/>
    </source>
</evidence>
<feature type="transmembrane region" description="Helical" evidence="3">
    <location>
        <begin position="124"/>
        <end position="143"/>
    </location>
</feature>
<comment type="caution">
    <text evidence="4">The sequence shown here is derived from an EMBL/GenBank/DDBJ whole genome shotgun (WGS) entry which is preliminary data.</text>
</comment>
<dbReference type="Gene3D" id="1.20.1250.20">
    <property type="entry name" value="MFS general substrate transporter like domains"/>
    <property type="match status" value="1"/>
</dbReference>
<dbReference type="EMBL" id="JAKEKT020000002">
    <property type="protein sequence ID" value="KAL1651439.1"/>
    <property type="molecule type" value="Genomic_DNA"/>
</dbReference>
<keyword evidence="3" id="KW-0812">Transmembrane</keyword>
<protein>
    <recommendedName>
        <fullName evidence="6">Monocarboxylate transporter</fullName>
    </recommendedName>
</protein>
<feature type="transmembrane region" description="Helical" evidence="3">
    <location>
        <begin position="312"/>
        <end position="332"/>
    </location>
</feature>
<dbReference type="PANTHER" id="PTHR11360:SF305">
    <property type="entry name" value="MAJOR FACILITATOR SUPERFAMILY (MFS) PROFILE DOMAIN-CONTAINING PROTEIN"/>
    <property type="match status" value="1"/>
</dbReference>
<feature type="transmembrane region" description="Helical" evidence="3">
    <location>
        <begin position="228"/>
        <end position="249"/>
    </location>
</feature>
<evidence type="ECO:0000313" key="4">
    <source>
        <dbReference type="EMBL" id="KAL1651439.1"/>
    </source>
</evidence>
<dbReference type="Pfam" id="PF07690">
    <property type="entry name" value="MFS_1"/>
    <property type="match status" value="1"/>
</dbReference>
<proteinExistence type="inferred from homology"/>